<dbReference type="AlphaFoldDB" id="A0A918RP88"/>
<reference evidence="2" key="1">
    <citation type="journal article" date="2014" name="Int. J. Syst. Evol. Microbiol.">
        <title>Complete genome sequence of Corynebacterium casei LMG S-19264T (=DSM 44701T), isolated from a smear-ripened cheese.</title>
        <authorList>
            <consortium name="US DOE Joint Genome Institute (JGI-PGF)"/>
            <person name="Walter F."/>
            <person name="Albersmeier A."/>
            <person name="Kalinowski J."/>
            <person name="Ruckert C."/>
        </authorList>
    </citation>
    <scope>NUCLEOTIDE SEQUENCE</scope>
    <source>
        <strain evidence="2">JCM 5016</strain>
    </source>
</reference>
<evidence type="ECO:0000256" key="1">
    <source>
        <dbReference type="SAM" id="MobiDB-lite"/>
    </source>
</evidence>
<evidence type="ECO:0000313" key="3">
    <source>
        <dbReference type="Proteomes" id="UP000623010"/>
    </source>
</evidence>
<evidence type="ECO:0000313" key="2">
    <source>
        <dbReference type="EMBL" id="GHA06998.1"/>
    </source>
</evidence>
<dbReference type="EMBL" id="BMWH01000026">
    <property type="protein sequence ID" value="GHA06998.1"/>
    <property type="molecule type" value="Genomic_DNA"/>
</dbReference>
<comment type="caution">
    <text evidence="2">The sequence shown here is derived from an EMBL/GenBank/DDBJ whole genome shotgun (WGS) entry which is preliminary data.</text>
</comment>
<proteinExistence type="predicted"/>
<name>A0A918RP88_9ACTN</name>
<accession>A0A918RP88</accession>
<sequence>MAGGKLEGRHRRTGACAPAAEAGDATAHDRPGEPTMPTMPTTAVLADRERAAVQACLRLLHTVRAAFAHGSGPPDVPLPPVVPPAVLAEAEQALAAAGLAGNEEAFFRLLRGWGARG</sequence>
<dbReference type="Proteomes" id="UP000623010">
    <property type="component" value="Unassembled WGS sequence"/>
</dbReference>
<organism evidence="2 3">
    <name type="scientific">Streptomyces echinoruber</name>
    <dbReference type="NCBI Taxonomy" id="68898"/>
    <lineage>
        <taxon>Bacteria</taxon>
        <taxon>Bacillati</taxon>
        <taxon>Actinomycetota</taxon>
        <taxon>Actinomycetes</taxon>
        <taxon>Kitasatosporales</taxon>
        <taxon>Streptomycetaceae</taxon>
        <taxon>Streptomyces</taxon>
    </lineage>
</organism>
<protein>
    <submittedName>
        <fullName evidence="2">Uncharacterized protein</fullName>
    </submittedName>
</protein>
<feature type="region of interest" description="Disordered" evidence="1">
    <location>
        <begin position="1"/>
        <end position="39"/>
    </location>
</feature>
<reference evidence="2" key="2">
    <citation type="submission" date="2020-09" db="EMBL/GenBank/DDBJ databases">
        <authorList>
            <person name="Sun Q."/>
            <person name="Ohkuma M."/>
        </authorList>
    </citation>
    <scope>NUCLEOTIDE SEQUENCE</scope>
    <source>
        <strain evidence="2">JCM 5016</strain>
    </source>
</reference>
<keyword evidence="3" id="KW-1185">Reference proteome</keyword>
<feature type="compositionally biased region" description="Low complexity" evidence="1">
    <location>
        <begin position="15"/>
        <end position="25"/>
    </location>
</feature>
<gene>
    <name evidence="2" type="ORF">GCM10010389_52970</name>
</gene>